<evidence type="ECO:0000313" key="2">
    <source>
        <dbReference type="Proteomes" id="UP000692954"/>
    </source>
</evidence>
<keyword evidence="2" id="KW-1185">Reference proteome</keyword>
<protein>
    <submittedName>
        <fullName evidence="1">Uncharacterized protein</fullName>
    </submittedName>
</protein>
<accession>A0A8S1NKJ0</accession>
<reference evidence="1" key="1">
    <citation type="submission" date="2021-01" db="EMBL/GenBank/DDBJ databases">
        <authorList>
            <consortium name="Genoscope - CEA"/>
            <person name="William W."/>
        </authorList>
    </citation>
    <scope>NUCLEOTIDE SEQUENCE</scope>
</reference>
<name>A0A8S1NKJ0_9CILI</name>
<dbReference type="EMBL" id="CAJJDN010000056">
    <property type="protein sequence ID" value="CAD8090711.1"/>
    <property type="molecule type" value="Genomic_DNA"/>
</dbReference>
<gene>
    <name evidence="1" type="ORF">PSON_ATCC_30995.1.T0560152</name>
</gene>
<comment type="caution">
    <text evidence="1">The sequence shown here is derived from an EMBL/GenBank/DDBJ whole genome shotgun (WGS) entry which is preliminary data.</text>
</comment>
<dbReference type="Proteomes" id="UP000692954">
    <property type="component" value="Unassembled WGS sequence"/>
</dbReference>
<proteinExistence type="predicted"/>
<evidence type="ECO:0000313" key="1">
    <source>
        <dbReference type="EMBL" id="CAD8090711.1"/>
    </source>
</evidence>
<organism evidence="1 2">
    <name type="scientific">Paramecium sonneborni</name>
    <dbReference type="NCBI Taxonomy" id="65129"/>
    <lineage>
        <taxon>Eukaryota</taxon>
        <taxon>Sar</taxon>
        <taxon>Alveolata</taxon>
        <taxon>Ciliophora</taxon>
        <taxon>Intramacronucleata</taxon>
        <taxon>Oligohymenophorea</taxon>
        <taxon>Peniculida</taxon>
        <taxon>Parameciidae</taxon>
        <taxon>Paramecium</taxon>
    </lineage>
</organism>
<dbReference type="AlphaFoldDB" id="A0A8S1NKJ0"/>
<sequence length="59" mass="7079">MKKYNYPSIKSFICLFMVMDLQIQQDSDCLSYYKINESILLSLLKINSNGLWRYRSSQF</sequence>